<dbReference type="OrthoDB" id="25002at2157"/>
<dbReference type="Pfam" id="PF04465">
    <property type="entry name" value="DUF499"/>
    <property type="match status" value="1"/>
</dbReference>
<reference evidence="1 2" key="1">
    <citation type="submission" date="2016-03" db="EMBL/GenBank/DDBJ databases">
        <title>Complete genome sequence of Thermococcus celer.</title>
        <authorList>
            <person name="Oger P.M."/>
        </authorList>
    </citation>
    <scope>NUCLEOTIDE SEQUENCE [LARGE SCALE GENOMIC DNA]</scope>
    <source>
        <strain evidence="1 2">Vu 13</strain>
    </source>
</reference>
<dbReference type="Proteomes" id="UP000197156">
    <property type="component" value="Chromosome"/>
</dbReference>
<dbReference type="EMBL" id="CP014854">
    <property type="protein sequence ID" value="ASI99609.1"/>
    <property type="molecule type" value="Genomic_DNA"/>
</dbReference>
<sequence>MRLGPFEVWDDVMDETLDTQVAPELGDVVSGNAPEIYTDPLEFFRRTYFTESMLDIIEKLVETLEGGERHNIFLIYSLFGGGKTHTLITLYHAFKNPDAMLDPEVLAGHDPERRERIRELAERIRSLGRVRVVPVYGKGRIGQPSKPLEVGPYRVRTVWGYIAHVLGRYHIVERDDENQTVPEPDTLRELFKGESVVLLVDEIADYFDNLYNSGSEDDRRYAKNVDNFFDRLSTALLRSTSAMVMTLPMEKRGDTFEVEREYNREVVMAIRDGVQRVGGSELYSPIRTGGVSNELVEVLKKRIFKGFNDEERVRILSRMNSELGNTDVFGQALHFSEELRRSYPFHPEYVEVLRTIIERTGLQRTRDMLRITRIVIRDLVGEYLETGFAPALIMPHHVDLNNEKLRGMLFGKNETFMDYSIIVDTDIMKSKFKDFRLPELAEAVMKYVFLRTYPFDSPVPLPGFPTAESIARGVYEPRTFELKNWLPTDIRDTVEDITASVRFVYLNKKEGTLWFWRVANVAQMVDSKARELIETRYGEVWNELVKYAERMIRERKRLSVTKGKGARIEDHVTFFKPNHIIVTRDPQEFQDTPEYKLQVLVREDVDEGTLRRIIYAYGTGTRTYRNTIVVCYPAPESFKHLIETTARAMACGEVISDIEIKYGRFGEDVVKIQMSMVKEILSHALEDLESQIVNSFRKVAYPDHNEVRVTTAQASSKSVVENVYSALKGNGKIVDELDFEWLVDTLKGAGIEILRPEGYSFSELTSIIRTNTHLPMIESRAITEAIKNAIINLKIGVERKDRVFFKKVYRELPEGEEVGEPPSSLEPHDLILPREIALRKQVCNLIKGEKDLIVPKDDKNYRVRTWYEVYSPSSGVGIPLRTLVISDENGECRVKEGYLDTILWGHIVEKREEIEITEGEFEIDVDSPEVKAKPGEAVGINVRLIPLGRDSFSVELSANRGELDSSEVHLENGQPFNVTWTVVMPEKRTTATLEARSHKRTRYLDIDLVPIIDPDIVDTDRLEEKHKGMLLVAILSIGDLESLTMVPDDVKGLVSGSLRIESPRWESNVEEVDKEVFSYLAKELEDFLGAKAELKVDLRLEKEVRINDLMFEKLRPLNGRVTFRLRKGE</sequence>
<dbReference type="KEGG" id="tce:A3L02_08585"/>
<accession>A0A218P3W0</accession>
<evidence type="ECO:0000313" key="1">
    <source>
        <dbReference type="EMBL" id="ASI99609.1"/>
    </source>
</evidence>
<gene>
    <name evidence="1" type="ORF">A3L02_08585</name>
</gene>
<protein>
    <submittedName>
        <fullName evidence="1">Uncharacterized protein</fullName>
    </submittedName>
</protein>
<name>A0A218P3W0_THECE</name>
<keyword evidence="2" id="KW-1185">Reference proteome</keyword>
<proteinExistence type="predicted"/>
<dbReference type="GeneID" id="33324814"/>
<organism evidence="1 2">
    <name type="scientific">Thermococcus celer Vu 13 = JCM 8558</name>
    <dbReference type="NCBI Taxonomy" id="1293037"/>
    <lineage>
        <taxon>Archaea</taxon>
        <taxon>Methanobacteriati</taxon>
        <taxon>Methanobacteriota</taxon>
        <taxon>Thermococci</taxon>
        <taxon>Thermococcales</taxon>
        <taxon>Thermococcaceae</taxon>
        <taxon>Thermococcus</taxon>
    </lineage>
</organism>
<dbReference type="AlphaFoldDB" id="A0A218P3W0"/>
<evidence type="ECO:0000313" key="2">
    <source>
        <dbReference type="Proteomes" id="UP000197156"/>
    </source>
</evidence>
<dbReference type="InterPro" id="IPR007555">
    <property type="entry name" value="DUF499"/>
</dbReference>
<dbReference type="RefSeq" id="WP_088863529.1">
    <property type="nucleotide sequence ID" value="NZ_CP014854.1"/>
</dbReference>